<dbReference type="PANTHER" id="PTHR42748">
    <property type="entry name" value="NITROGEN METABOLITE REPRESSION PROTEIN NMRA FAMILY MEMBER"/>
    <property type="match status" value="1"/>
</dbReference>
<dbReference type="Gene3D" id="3.40.50.720">
    <property type="entry name" value="NAD(P)-binding Rossmann-like Domain"/>
    <property type="match status" value="1"/>
</dbReference>
<feature type="domain" description="NmrA-like" evidence="3">
    <location>
        <begin position="83"/>
        <end position="345"/>
    </location>
</feature>
<dbReference type="InterPro" id="IPR036291">
    <property type="entry name" value="NAD(P)-bd_dom_sf"/>
</dbReference>
<sequence>MCRTGGGHKKPFSPSKVALHPDKAAVGFLRIADITFIRAEGVAMGPEARSGAIAAAKRPLGSLRKAAPPQQNTHWRASMSNTQKLIAVVGATGQQGGAVVRALQASGQFKVRALTRNPATHPKLGDEVVLADFNRPETLKAAFARAHGVFLVTNSWEAQADEPRQALAAVNAAKEAGVQHFIWSTLPNVETISGGTIDVPHFTAKAKVEPIVSDAGFAYHTFVIAPFYYQNLIGLMAPQKQPDGAVGWALPLDPERRVIHMGDITELGRLVAGAFAQPDLAGRGEHLALVGDFLSFNEIIATLNQQGNSLSFKQVPREVFAGWFPHADGIAAMLAYFEAHTYLGSDSRDAIVLANKIAGQQPTKFAAWAKANFAIPAAT</sequence>
<dbReference type="PANTHER" id="PTHR42748:SF7">
    <property type="entry name" value="NMRA LIKE REDOX SENSOR 1-RELATED"/>
    <property type="match status" value="1"/>
</dbReference>
<dbReference type="EMBL" id="FCON02000009">
    <property type="protein sequence ID" value="SAL26597.1"/>
    <property type="molecule type" value="Genomic_DNA"/>
</dbReference>
<dbReference type="InterPro" id="IPR051164">
    <property type="entry name" value="NmrA-like_oxidored"/>
</dbReference>
<comment type="caution">
    <text evidence="4">The sequence shown here is derived from an EMBL/GenBank/DDBJ whole genome shotgun (WGS) entry which is preliminary data.</text>
</comment>
<dbReference type="Proteomes" id="UP000054770">
    <property type="component" value="Unassembled WGS sequence"/>
</dbReference>
<gene>
    <name evidence="4" type="ORF">AWB68_01233</name>
</gene>
<evidence type="ECO:0000313" key="5">
    <source>
        <dbReference type="Proteomes" id="UP000054770"/>
    </source>
</evidence>
<reference evidence="4" key="1">
    <citation type="submission" date="2016-01" db="EMBL/GenBank/DDBJ databases">
        <authorList>
            <person name="Peeters C."/>
        </authorList>
    </citation>
    <scope>NUCLEOTIDE SEQUENCE [LARGE SCALE GENOMIC DNA]</scope>
    <source>
        <strain evidence="4">LMG 22940</strain>
    </source>
</reference>
<protein>
    <submittedName>
        <fullName evidence="4">NmrA family protein</fullName>
    </submittedName>
</protein>
<dbReference type="AlphaFoldDB" id="A0A158G3Z3"/>
<evidence type="ECO:0000256" key="2">
    <source>
        <dbReference type="ARBA" id="ARBA00022857"/>
    </source>
</evidence>
<keyword evidence="2" id="KW-0521">NADP</keyword>
<evidence type="ECO:0000259" key="3">
    <source>
        <dbReference type="Pfam" id="PF05368"/>
    </source>
</evidence>
<evidence type="ECO:0000313" key="4">
    <source>
        <dbReference type="EMBL" id="SAL26597.1"/>
    </source>
</evidence>
<organism evidence="4 5">
    <name type="scientific">Caballeronia choica</name>
    <dbReference type="NCBI Taxonomy" id="326476"/>
    <lineage>
        <taxon>Bacteria</taxon>
        <taxon>Pseudomonadati</taxon>
        <taxon>Pseudomonadota</taxon>
        <taxon>Betaproteobacteria</taxon>
        <taxon>Burkholderiales</taxon>
        <taxon>Burkholderiaceae</taxon>
        <taxon>Caballeronia</taxon>
    </lineage>
</organism>
<evidence type="ECO:0000256" key="1">
    <source>
        <dbReference type="ARBA" id="ARBA00006328"/>
    </source>
</evidence>
<dbReference type="CDD" id="cd05251">
    <property type="entry name" value="NmrA_like_SDR_a"/>
    <property type="match status" value="1"/>
</dbReference>
<comment type="similarity">
    <text evidence="1">Belongs to the NmrA-type oxidoreductase family.</text>
</comment>
<proteinExistence type="inferred from homology"/>
<keyword evidence="5" id="KW-1185">Reference proteome</keyword>
<accession>A0A158G3Z3</accession>
<dbReference type="Pfam" id="PF05368">
    <property type="entry name" value="NmrA"/>
    <property type="match status" value="1"/>
</dbReference>
<name>A0A158G3Z3_9BURK</name>
<dbReference type="Gene3D" id="3.90.25.10">
    <property type="entry name" value="UDP-galactose 4-epimerase, domain 1"/>
    <property type="match status" value="1"/>
</dbReference>
<dbReference type="SUPFAM" id="SSF51735">
    <property type="entry name" value="NAD(P)-binding Rossmann-fold domains"/>
    <property type="match status" value="1"/>
</dbReference>
<dbReference type="InterPro" id="IPR008030">
    <property type="entry name" value="NmrA-like"/>
</dbReference>